<dbReference type="GeneID" id="109014523"/>
<organism evidence="3">
    <name type="scientific">Juglans regia</name>
    <name type="common">English walnut</name>
    <dbReference type="NCBI Taxonomy" id="51240"/>
    <lineage>
        <taxon>Eukaryota</taxon>
        <taxon>Viridiplantae</taxon>
        <taxon>Streptophyta</taxon>
        <taxon>Embryophyta</taxon>
        <taxon>Tracheophyta</taxon>
        <taxon>Spermatophyta</taxon>
        <taxon>Magnoliopsida</taxon>
        <taxon>eudicotyledons</taxon>
        <taxon>Gunneridae</taxon>
        <taxon>Pentapetalae</taxon>
        <taxon>rosids</taxon>
        <taxon>fabids</taxon>
        <taxon>Fagales</taxon>
        <taxon>Juglandaceae</taxon>
        <taxon>Juglans</taxon>
    </lineage>
</organism>
<dbReference type="InterPro" id="IPR025659">
    <property type="entry name" value="Tubby-like_C"/>
</dbReference>
<dbReference type="OrthoDB" id="652749at2759"/>
<comment type="similarity">
    <text evidence="1">Belongs to the LOR family.</text>
</comment>
<dbReference type="Gene3D" id="2.40.160.200">
    <property type="entry name" value="LURP1-related"/>
    <property type="match status" value="1"/>
</dbReference>
<evidence type="ECO:0000256" key="1">
    <source>
        <dbReference type="ARBA" id="ARBA00005437"/>
    </source>
</evidence>
<dbReference type="SUPFAM" id="SSF54518">
    <property type="entry name" value="Tubby C-terminal domain-like"/>
    <property type="match status" value="1"/>
</dbReference>
<sequence>MISKNLHCLDKIHPDDHISTVSPINFTTSEGETFTVWMESLLYHTYGCTVFNSKGEIVYRVDNYNKKCSHEVHLMDLRGNTLFTIRRRKKFHAFGSCWDGYRCSGSTIINKLEKPWFKVKRYCRMLMGDVACRITVGYDKYDKYWIVRILGAGKAAFRIVDVDGGVVAEAKPKHSGSGVVLGDDVLTLEVVPYIDHSLILALVIVYGLIRGRL</sequence>
<reference evidence="3" key="1">
    <citation type="submission" date="2022-04" db="UniProtKB">
        <authorList>
            <consortium name="RefSeq"/>
        </authorList>
    </citation>
    <scope>IDENTIFICATION</scope>
    <source>
        <tissue evidence="3">Leaves</tissue>
    </source>
</reference>
<dbReference type="PANTHER" id="PTHR31087:SF59">
    <property type="entry name" value="PROTEIN LURP-ONE-RELATED 4"/>
    <property type="match status" value="1"/>
</dbReference>
<evidence type="ECO:0000313" key="2">
    <source>
        <dbReference type="Proteomes" id="UP000235220"/>
    </source>
</evidence>
<dbReference type="PANTHER" id="PTHR31087">
    <property type="match status" value="1"/>
</dbReference>
<dbReference type="InterPro" id="IPR007612">
    <property type="entry name" value="LOR"/>
</dbReference>
<dbReference type="InterPro" id="IPR038595">
    <property type="entry name" value="LOR_sf"/>
</dbReference>
<dbReference type="AlphaFoldDB" id="A0A833Y557"/>
<keyword evidence="2" id="KW-1185">Reference proteome</keyword>
<dbReference type="Gramene" id="Jr02_18160_p1">
    <property type="protein sequence ID" value="cds.Jr02_18160_p1"/>
    <property type="gene ID" value="Jr02_18160"/>
</dbReference>
<accession>A0A2I4H8U5</accession>
<proteinExistence type="inferred from homology"/>
<protein>
    <submittedName>
        <fullName evidence="3">protein LURP-one-related 4-like</fullName>
    </submittedName>
</protein>
<dbReference type="STRING" id="51240.A0A2I4H8U5"/>
<accession>A0A833Y557</accession>
<dbReference type="KEGG" id="jre:109014523"/>
<name>A0A833Y557_JUGRE</name>
<dbReference type="Proteomes" id="UP000235220">
    <property type="component" value="Chromosome 2"/>
</dbReference>
<evidence type="ECO:0000313" key="3">
    <source>
        <dbReference type="RefSeq" id="XP_018852565.1"/>
    </source>
</evidence>
<dbReference type="Pfam" id="PF04525">
    <property type="entry name" value="LOR"/>
    <property type="match status" value="1"/>
</dbReference>
<dbReference type="RefSeq" id="XP_018852565.1">
    <property type="nucleotide sequence ID" value="XM_018997020.2"/>
</dbReference>
<gene>
    <name evidence="3" type="primary">LOC109014523</name>
</gene>